<dbReference type="Proteomes" id="UP000008064">
    <property type="component" value="Unassembled WGS sequence"/>
</dbReference>
<protein>
    <submittedName>
        <fullName evidence="2">Uncharacterized protein</fullName>
    </submittedName>
</protein>
<dbReference type="KEGG" id="sla:SERLADRAFT_465273"/>
<dbReference type="HOGENOM" id="CLU_009272_0_0_1"/>
<feature type="region of interest" description="Disordered" evidence="1">
    <location>
        <begin position="1"/>
        <end position="161"/>
    </location>
</feature>
<dbReference type="GeneID" id="18818872"/>
<sequence length="632" mass="70026">METAIRKPPWSVRSKKIISDPYPAPAPVPSQIKGWNPMSTNSGPSRLPADNHHPHFGETLNQSQRVRKSMPSSDRNLPAGFLTSPARSSSRHLSKGKGREHAEQTHASNSNMYFSNPIERPSQSFSGGLPLSPPSSPFAGNIENSSQKQVSTSINNEVDDNGVDFDMLDGTQADAKDAAPEEVEEAELLNWSIYLHQTILRHTASSSNLSTFHMLMQAMPLQSLPHSSVETYSSASARILDVLSIASTRDEWTYTVRTVCISMLQIAGLLVAVNSIPALTALFSLLTCLTCTIPSFSPVLVSIRKDESDEDSPAEIVSIFCTIVQNFFTLFKDTKAEIDPDVASLARENMDLFESLCWQLPSDLESCLTLIVRSPQVFTILLDASQPPWLLERSARLLVWLSARKSLFRVLLSFPEPEIPNGNMADFTKLPHIEALCSLLVDTSRGGPEITSMKESILTFFSMLSQSHLDALTILVESRTLVPSLVAYLTHSSTPLWEDDDLLRSSPSLASSTLRTINQTLFLLYMLIFGPEAAFNLRHKLQVTPSRQFNGITHMFIVTLGRLSYTDPPEWIAAKDKVELEHIAEMARELLDLVVEGPEGDSVWATYQEGPEQESEADDDEVEARRLDANEI</sequence>
<name>F8NV53_SERL9</name>
<feature type="compositionally biased region" description="Low complexity" evidence="1">
    <location>
        <begin position="121"/>
        <end position="130"/>
    </location>
</feature>
<dbReference type="OrthoDB" id="3366922at2759"/>
<gene>
    <name evidence="2" type="ORF">SERLADRAFT_465273</name>
</gene>
<dbReference type="EMBL" id="GL945433">
    <property type="protein sequence ID" value="EGO25315.1"/>
    <property type="molecule type" value="Genomic_DNA"/>
</dbReference>
<feature type="compositionally biased region" description="Acidic residues" evidence="1">
    <location>
        <begin position="611"/>
        <end position="622"/>
    </location>
</feature>
<dbReference type="RefSeq" id="XP_007317437.1">
    <property type="nucleotide sequence ID" value="XM_007317375.1"/>
</dbReference>
<dbReference type="AlphaFoldDB" id="F8NV53"/>
<reference evidence="2" key="1">
    <citation type="submission" date="2011-04" db="EMBL/GenBank/DDBJ databases">
        <title>Evolution of plant cell wall degrading machinery underlies the functional diversity of forest fungi.</title>
        <authorList>
            <consortium name="US DOE Joint Genome Institute (JGI-PGF)"/>
            <person name="Eastwood D.C."/>
            <person name="Floudas D."/>
            <person name="Binder M."/>
            <person name="Majcherczyk A."/>
            <person name="Schneider P."/>
            <person name="Aerts A."/>
            <person name="Asiegbu F.O."/>
            <person name="Baker S.E."/>
            <person name="Barry K."/>
            <person name="Bendiksby M."/>
            <person name="Blumentritt M."/>
            <person name="Coutinho P.M."/>
            <person name="Cullen D."/>
            <person name="Cullen D."/>
            <person name="Gathman A."/>
            <person name="Goodell B."/>
            <person name="Henrissat B."/>
            <person name="Ihrmark K."/>
            <person name="Kauserud H."/>
            <person name="Kohler A."/>
            <person name="LaButti K."/>
            <person name="Lapidus A."/>
            <person name="Lavin J.L."/>
            <person name="Lee Y.-H."/>
            <person name="Lindquist E."/>
            <person name="Lilly W."/>
            <person name="Lucas S."/>
            <person name="Morin E."/>
            <person name="Murat C."/>
            <person name="Oguiza J.A."/>
            <person name="Park J."/>
            <person name="Pisabarro A.G."/>
            <person name="Riley R."/>
            <person name="Rosling A."/>
            <person name="Salamov A."/>
            <person name="Schmidt O."/>
            <person name="Schmutz J."/>
            <person name="Skrede I."/>
            <person name="Stenlid J."/>
            <person name="Wiebenga A."/>
            <person name="Xie X."/>
            <person name="Kues U."/>
            <person name="Hibbett D.S."/>
            <person name="Hoffmeister D."/>
            <person name="Hogberg N."/>
            <person name="Martin F."/>
            <person name="Grigoriev I.V."/>
            <person name="Watkinson S.C."/>
        </authorList>
    </citation>
    <scope>NUCLEOTIDE SEQUENCE</scope>
    <source>
        <strain evidence="2">S7.9</strain>
    </source>
</reference>
<evidence type="ECO:0000313" key="2">
    <source>
        <dbReference type="EMBL" id="EGO25315.1"/>
    </source>
</evidence>
<feature type="compositionally biased region" description="Polar residues" evidence="1">
    <location>
        <begin position="142"/>
        <end position="156"/>
    </location>
</feature>
<evidence type="ECO:0000256" key="1">
    <source>
        <dbReference type="SAM" id="MobiDB-lite"/>
    </source>
</evidence>
<feature type="compositionally biased region" description="Polar residues" evidence="1">
    <location>
        <begin position="105"/>
        <end position="114"/>
    </location>
</feature>
<feature type="region of interest" description="Disordered" evidence="1">
    <location>
        <begin position="608"/>
        <end position="632"/>
    </location>
</feature>
<feature type="compositionally biased region" description="Polar residues" evidence="1">
    <location>
        <begin position="59"/>
        <end position="75"/>
    </location>
</feature>
<accession>F8NV53</accession>
<feature type="compositionally biased region" description="Basic and acidic residues" evidence="1">
    <location>
        <begin position="623"/>
        <end position="632"/>
    </location>
</feature>
<organism>
    <name type="scientific">Serpula lacrymans var. lacrymans (strain S7.9)</name>
    <name type="common">Dry rot fungus</name>
    <dbReference type="NCBI Taxonomy" id="578457"/>
    <lineage>
        <taxon>Eukaryota</taxon>
        <taxon>Fungi</taxon>
        <taxon>Dikarya</taxon>
        <taxon>Basidiomycota</taxon>
        <taxon>Agaricomycotina</taxon>
        <taxon>Agaricomycetes</taxon>
        <taxon>Agaricomycetidae</taxon>
        <taxon>Boletales</taxon>
        <taxon>Coniophorineae</taxon>
        <taxon>Serpulaceae</taxon>
        <taxon>Serpula</taxon>
    </lineage>
</organism>
<proteinExistence type="predicted"/>